<evidence type="ECO:0000313" key="3">
    <source>
        <dbReference type="EMBL" id="RKL65860.1"/>
    </source>
</evidence>
<dbReference type="InterPro" id="IPR032750">
    <property type="entry name" value="TnsD_C"/>
</dbReference>
<protein>
    <submittedName>
        <fullName evidence="3">Uncharacterized protein</fullName>
    </submittedName>
</protein>
<feature type="domain" description="TniQ" evidence="1">
    <location>
        <begin position="5"/>
        <end position="158"/>
    </location>
</feature>
<evidence type="ECO:0000313" key="4">
    <source>
        <dbReference type="Proteomes" id="UP000281498"/>
    </source>
</evidence>
<organism evidence="3 4">
    <name type="scientific">Salipaludibacillus neizhouensis</name>
    <dbReference type="NCBI Taxonomy" id="885475"/>
    <lineage>
        <taxon>Bacteria</taxon>
        <taxon>Bacillati</taxon>
        <taxon>Bacillota</taxon>
        <taxon>Bacilli</taxon>
        <taxon>Bacillales</taxon>
        <taxon>Bacillaceae</taxon>
    </lineage>
</organism>
<evidence type="ECO:0000259" key="2">
    <source>
        <dbReference type="Pfam" id="PF15978"/>
    </source>
</evidence>
<proteinExistence type="predicted"/>
<dbReference type="Gene3D" id="1.10.10.60">
    <property type="entry name" value="Homeodomain-like"/>
    <property type="match status" value="1"/>
</dbReference>
<evidence type="ECO:0000259" key="1">
    <source>
        <dbReference type="Pfam" id="PF06527"/>
    </source>
</evidence>
<sequence length="621" mass="72755">MIGMFPQPYEDEMLYSTMARYHIKSGNNSYKRTLIDLLGSNSKVATPDLPSNLNSINEHTISNLNPDYLITNHTLYPYYNPFIASASGEKVREYMSGNENHNVHMLSGITASGVKNTQFFRFCIKCYENDCHKFGEPYWRRVHQLPHVFICPIHSEPLKQSNVPFTHQPKKQKYYALSEINIGYAKDINISPNHWHYYDFLSRQSARLLWNESDIPTLGLARLRSFYQNRLNEKGFITLFSTIRFNKLLPNFISIFEENFLRNINCLIFKNSEDTWLHKILRKPRGSSHPLRHLLLLYFLGENVDAYGQMNTKNLKNEPFGSSPFPCLNQAAEHYHEDVVDDYNVTKCYETGKPVGTFTCSCGFVYSRRGPDKDYQDRFRIGRIKSFGDVWNKKLSHLHQQNLTITQIAKELGVDRGTIKKYLLKLEDACQQNQENLMEPSMDSEEYYKKRWMDHLATNSKLSRTELRKQLPSVYTWLYRHDKQWLFNNLPPKMKRGSNNQKRVDWTRRDEELSVLIDKEAELIKTKEGKLQRVTISRIGKQLGASSLLEKNLNHLPLCRDKLQNITESIEEFQMRRLKTNALELRNLSIEVSEWRLIRESGLKIPLASSLQEAILKEVRE</sequence>
<dbReference type="AlphaFoldDB" id="A0A3A9K4R4"/>
<dbReference type="Proteomes" id="UP000281498">
    <property type="component" value="Unassembled WGS sequence"/>
</dbReference>
<keyword evidence="4" id="KW-1185">Reference proteome</keyword>
<gene>
    <name evidence="3" type="ORF">CR203_18590</name>
</gene>
<dbReference type="Pfam" id="PF15978">
    <property type="entry name" value="TnsD"/>
    <property type="match status" value="1"/>
</dbReference>
<dbReference type="Pfam" id="PF06527">
    <property type="entry name" value="TniQ"/>
    <property type="match status" value="1"/>
</dbReference>
<comment type="caution">
    <text evidence="3">The sequence shown here is derived from an EMBL/GenBank/DDBJ whole genome shotgun (WGS) entry which is preliminary data.</text>
</comment>
<feature type="domain" description="Transposon Tn7 transposition protein TnsD C-terminal" evidence="2">
    <location>
        <begin position="204"/>
        <end position="561"/>
    </location>
</feature>
<dbReference type="InterPro" id="IPR009492">
    <property type="entry name" value="TniQ"/>
</dbReference>
<accession>A0A3A9K4R4</accession>
<dbReference type="OrthoDB" id="470139at2"/>
<name>A0A3A9K4R4_9BACI</name>
<reference evidence="3 4" key="1">
    <citation type="submission" date="2017-10" db="EMBL/GenBank/DDBJ databases">
        <title>Bacillus sp. nov., a halophilic bacterium isolated from a Keqin Lake.</title>
        <authorList>
            <person name="Wang H."/>
        </authorList>
    </citation>
    <scope>NUCLEOTIDE SEQUENCE [LARGE SCALE GENOMIC DNA]</scope>
    <source>
        <strain evidence="3 4">KCTC 13187</strain>
    </source>
</reference>
<dbReference type="EMBL" id="PDOE01000011">
    <property type="protein sequence ID" value="RKL65860.1"/>
    <property type="molecule type" value="Genomic_DNA"/>
</dbReference>